<evidence type="ECO:0000256" key="2">
    <source>
        <dbReference type="SAM" id="SignalP"/>
    </source>
</evidence>
<sequence>MLLSSLRLLLLTPILSAAGATSRLPTHRTASTTEQDAFYESLTLRPLPDGRLSVLFEFTTYFGSPASSSSSSISSPIPQSHHSLTPPALLLPLEQNNVSELTISFSTGWDQARTGISGSGHYETSGGGGEVRGWLYENQDDQDVSSGRTVEDRWGAVTHALGGLFCAGLGPTEAGENVRTFGENYPPVRGDTDNITHFLLSHPEAQLCTENLTPFLSLLPSKGQSGLSALLAQPGIIFAWASQAEGIEVIMPTASHHGRWQGWWEGIVDLRTLNGKGSGKRDFSIEKIFRKSVPRPFPEAGGSVIRLISDGAVVAEPSGSREVEERIDGILETVLEWDVLDERTLIGSDIAFRWDEDRFRHPRTITPPGLTTSRTIIDRLASDGTLRIAISNNDEIDREAVYSEIWPWWVKGWMSEVEVEVDDAKRPDLLESVSYNPSIPPRVSTTTTHFQLRLPAKSTVVLKIPFTKLTIKYTEHRPDAERGVELSSGVLTLLDLDVDQDSKGERSHRHDGDDEHVMSRSRSRNPLKSGRRRIYTNRILLDVPTPDFSMPYNVIIMSSTVMAVFFGLMQGSLTRKWGWVQIQPGADSTEAGAGAEAKDNGSLKEYGGVVVGSE</sequence>
<dbReference type="InterPro" id="IPR007245">
    <property type="entry name" value="PIG-T"/>
</dbReference>
<evidence type="ECO:0000313" key="3">
    <source>
        <dbReference type="EMBL" id="OCF32645.1"/>
    </source>
</evidence>
<dbReference type="GO" id="GO:0042765">
    <property type="term" value="C:GPI-anchor transamidase complex"/>
    <property type="evidence" value="ECO:0007669"/>
    <property type="project" value="InterPro"/>
</dbReference>
<evidence type="ECO:0000256" key="1">
    <source>
        <dbReference type="SAM" id="MobiDB-lite"/>
    </source>
</evidence>
<evidence type="ECO:0000313" key="4">
    <source>
        <dbReference type="Proteomes" id="UP000092666"/>
    </source>
</evidence>
<dbReference type="OrthoDB" id="331263at2759"/>
<feature type="region of interest" description="Disordered" evidence="1">
    <location>
        <begin position="501"/>
        <end position="528"/>
    </location>
</feature>
<feature type="compositionally biased region" description="Basic residues" evidence="1">
    <location>
        <begin position="519"/>
        <end position="528"/>
    </location>
</feature>
<dbReference type="AlphaFoldDB" id="A0A1B9GPA4"/>
<reference evidence="4" key="2">
    <citation type="submission" date="2013-12" db="EMBL/GenBank/DDBJ databases">
        <title>Evolution of pathogenesis and genome organization in the Tremellales.</title>
        <authorList>
            <person name="Cuomo C."/>
            <person name="Litvintseva A."/>
            <person name="Heitman J."/>
            <person name="Chen Y."/>
            <person name="Sun S."/>
            <person name="Springer D."/>
            <person name="Dromer F."/>
            <person name="Young S."/>
            <person name="Zeng Q."/>
            <person name="Chapman S."/>
            <person name="Gujja S."/>
            <person name="Saif S."/>
            <person name="Birren B."/>
        </authorList>
    </citation>
    <scope>NUCLEOTIDE SEQUENCE [LARGE SCALE GENOMIC DNA]</scope>
    <source>
        <strain evidence="4">BCC8398</strain>
    </source>
</reference>
<keyword evidence="4" id="KW-1185">Reference proteome</keyword>
<dbReference type="GO" id="GO:0016255">
    <property type="term" value="P:attachment of GPI anchor to protein"/>
    <property type="evidence" value="ECO:0007669"/>
    <property type="project" value="InterPro"/>
</dbReference>
<name>A0A1B9GPA4_9TREE</name>
<evidence type="ECO:0008006" key="5">
    <source>
        <dbReference type="Google" id="ProtNLM"/>
    </source>
</evidence>
<dbReference type="Proteomes" id="UP000092666">
    <property type="component" value="Unassembled WGS sequence"/>
</dbReference>
<keyword evidence="2" id="KW-0732">Signal</keyword>
<proteinExistence type="predicted"/>
<organism evidence="3 4">
    <name type="scientific">Kwoniella heveanensis BCC8398</name>
    <dbReference type="NCBI Taxonomy" id="1296120"/>
    <lineage>
        <taxon>Eukaryota</taxon>
        <taxon>Fungi</taxon>
        <taxon>Dikarya</taxon>
        <taxon>Basidiomycota</taxon>
        <taxon>Agaricomycotina</taxon>
        <taxon>Tremellomycetes</taxon>
        <taxon>Tremellales</taxon>
        <taxon>Cryptococcaceae</taxon>
        <taxon>Kwoniella</taxon>
    </lineage>
</organism>
<dbReference type="STRING" id="1296120.A0A1B9GPA4"/>
<accession>A0A1B9GPA4</accession>
<protein>
    <recommendedName>
        <fullName evidence="5">Phosphatidylinositol glycan, class T</fullName>
    </recommendedName>
</protein>
<feature type="compositionally biased region" description="Basic and acidic residues" evidence="1">
    <location>
        <begin position="501"/>
        <end position="518"/>
    </location>
</feature>
<feature type="chain" id="PRO_5008627220" description="Phosphatidylinositol glycan, class T" evidence="2">
    <location>
        <begin position="18"/>
        <end position="614"/>
    </location>
</feature>
<dbReference type="EMBL" id="KV700129">
    <property type="protein sequence ID" value="OCF32645.1"/>
    <property type="molecule type" value="Genomic_DNA"/>
</dbReference>
<dbReference type="PANTHER" id="PTHR12959">
    <property type="entry name" value="GPI TRANSAMIDASE COMPONENT PIG-T-RELATED"/>
    <property type="match status" value="1"/>
</dbReference>
<dbReference type="PANTHER" id="PTHR12959:SF11">
    <property type="entry name" value="GPI TRANSAMIDASE COMPONENT PIG-T"/>
    <property type="match status" value="1"/>
</dbReference>
<reference evidence="3 4" key="1">
    <citation type="submission" date="2013-07" db="EMBL/GenBank/DDBJ databases">
        <title>The Genome Sequence of Cryptococcus heveanensis BCC8398.</title>
        <authorList>
            <consortium name="The Broad Institute Genome Sequencing Platform"/>
            <person name="Cuomo C."/>
            <person name="Litvintseva A."/>
            <person name="Chen Y."/>
            <person name="Heitman J."/>
            <person name="Sun S."/>
            <person name="Springer D."/>
            <person name="Dromer F."/>
            <person name="Young S.K."/>
            <person name="Zeng Q."/>
            <person name="Gargeya S."/>
            <person name="Fitzgerald M."/>
            <person name="Abouelleil A."/>
            <person name="Alvarado L."/>
            <person name="Berlin A.M."/>
            <person name="Chapman S.B."/>
            <person name="Dewar J."/>
            <person name="Goldberg J."/>
            <person name="Griggs A."/>
            <person name="Gujja S."/>
            <person name="Hansen M."/>
            <person name="Howarth C."/>
            <person name="Imamovic A."/>
            <person name="Larimer J."/>
            <person name="McCowan C."/>
            <person name="Murphy C."/>
            <person name="Pearson M."/>
            <person name="Priest M."/>
            <person name="Roberts A."/>
            <person name="Saif S."/>
            <person name="Shea T."/>
            <person name="Sykes S."/>
            <person name="Wortman J."/>
            <person name="Nusbaum C."/>
            <person name="Birren B."/>
        </authorList>
    </citation>
    <scope>NUCLEOTIDE SEQUENCE [LARGE SCALE GENOMIC DNA]</scope>
    <source>
        <strain evidence="3 4">BCC8398</strain>
    </source>
</reference>
<feature type="signal peptide" evidence="2">
    <location>
        <begin position="1"/>
        <end position="17"/>
    </location>
</feature>
<gene>
    <name evidence="3" type="ORF">I316_05566</name>
</gene>
<dbReference type="Pfam" id="PF04113">
    <property type="entry name" value="Gpi16"/>
    <property type="match status" value="2"/>
</dbReference>